<feature type="transmembrane region" description="Helical" evidence="1">
    <location>
        <begin position="12"/>
        <end position="29"/>
    </location>
</feature>
<name>A0AAV1C636_OLDCO</name>
<proteinExistence type="predicted"/>
<dbReference type="Proteomes" id="UP001161247">
    <property type="component" value="Chromosome 1"/>
</dbReference>
<keyword evidence="1" id="KW-0812">Transmembrane</keyword>
<dbReference type="AlphaFoldDB" id="A0AAV1C636"/>
<dbReference type="InterPro" id="IPR029063">
    <property type="entry name" value="SAM-dependent_MTases_sf"/>
</dbReference>
<keyword evidence="3" id="KW-1185">Reference proteome</keyword>
<evidence type="ECO:0000313" key="3">
    <source>
        <dbReference type="Proteomes" id="UP001161247"/>
    </source>
</evidence>
<organism evidence="2 3">
    <name type="scientific">Oldenlandia corymbosa var. corymbosa</name>
    <dbReference type="NCBI Taxonomy" id="529605"/>
    <lineage>
        <taxon>Eukaryota</taxon>
        <taxon>Viridiplantae</taxon>
        <taxon>Streptophyta</taxon>
        <taxon>Embryophyta</taxon>
        <taxon>Tracheophyta</taxon>
        <taxon>Spermatophyta</taxon>
        <taxon>Magnoliopsida</taxon>
        <taxon>eudicotyledons</taxon>
        <taxon>Gunneridae</taxon>
        <taxon>Pentapetalae</taxon>
        <taxon>asterids</taxon>
        <taxon>lamiids</taxon>
        <taxon>Gentianales</taxon>
        <taxon>Rubiaceae</taxon>
        <taxon>Rubioideae</taxon>
        <taxon>Spermacoceae</taxon>
        <taxon>Hedyotis-Oldenlandia complex</taxon>
        <taxon>Oldenlandia</taxon>
    </lineage>
</organism>
<gene>
    <name evidence="2" type="ORF">OLC1_LOCUS2520</name>
</gene>
<dbReference type="PANTHER" id="PTHR45085">
    <property type="entry name" value="F21J9.14"/>
    <property type="match status" value="1"/>
</dbReference>
<sequence length="236" mass="26453">MEKHVQILLNKISYASITIATVVLLGLIIQTPSTCVDPTAPDHPTSKRASQTLFPTSTCDYTHRAFTSLEKKNRRLWSSKMWIHAVDSYKALFSTFQAQTRSHLFNHSRALVVSAGPGQAVMALREMGVADVTGVEVVDSPPLVSRADPHNLPFFDDVFDFGFSGYLDRALFPIRYVEEMERTVKIGGICVVAVEECGDEEVREIVKFFRKSRFLNARNVSLAGEERTAIVMRVQK</sequence>
<dbReference type="EMBL" id="OX459118">
    <property type="protein sequence ID" value="CAI9090345.1"/>
    <property type="molecule type" value="Genomic_DNA"/>
</dbReference>
<reference evidence="2" key="1">
    <citation type="submission" date="2023-03" db="EMBL/GenBank/DDBJ databases">
        <authorList>
            <person name="Julca I."/>
        </authorList>
    </citation>
    <scope>NUCLEOTIDE SEQUENCE</scope>
</reference>
<keyword evidence="1" id="KW-0472">Membrane</keyword>
<evidence type="ECO:0000313" key="2">
    <source>
        <dbReference type="EMBL" id="CAI9090345.1"/>
    </source>
</evidence>
<evidence type="ECO:0000256" key="1">
    <source>
        <dbReference type="SAM" id="Phobius"/>
    </source>
</evidence>
<dbReference type="SUPFAM" id="SSF53335">
    <property type="entry name" value="S-adenosyl-L-methionine-dependent methyltransferases"/>
    <property type="match status" value="1"/>
</dbReference>
<dbReference type="PANTHER" id="PTHR45085:SF3">
    <property type="entry name" value="S-ADENOSYL-L-METHIONINE-DEPENDENT METHYLTRANSFERASES SUPERFAMILY PROTEIN"/>
    <property type="match status" value="1"/>
</dbReference>
<keyword evidence="1" id="KW-1133">Transmembrane helix</keyword>
<accession>A0AAV1C636</accession>
<dbReference type="Gene3D" id="3.40.50.150">
    <property type="entry name" value="Vaccinia Virus protein VP39"/>
    <property type="match status" value="1"/>
</dbReference>
<protein>
    <submittedName>
        <fullName evidence="2">OLC1v1025099C1</fullName>
    </submittedName>
</protein>